<dbReference type="InterPro" id="IPR050739">
    <property type="entry name" value="MFP"/>
</dbReference>
<dbReference type="InterPro" id="IPR058636">
    <property type="entry name" value="Beta-barrel_YknX"/>
</dbReference>
<feature type="domain" description="YknX-like beta-barrel" evidence="7">
    <location>
        <begin position="128"/>
        <end position="216"/>
    </location>
</feature>
<dbReference type="GO" id="GO:0055085">
    <property type="term" value="P:transmembrane transport"/>
    <property type="evidence" value="ECO:0007669"/>
    <property type="project" value="InterPro"/>
</dbReference>
<evidence type="ECO:0000256" key="5">
    <source>
        <dbReference type="ARBA" id="ARBA00023136"/>
    </source>
</evidence>
<dbReference type="OrthoDB" id="9811754at2"/>
<reference evidence="9 10" key="1">
    <citation type="submission" date="2019-11" db="EMBL/GenBank/DDBJ databases">
        <title>Terrilactibacillus tamarindus sp. nov. BCM23-1 isolated from bark of Tamarindus indica.</title>
        <authorList>
            <person name="Kingkaew E."/>
            <person name="Tanasupawat S."/>
        </authorList>
    </citation>
    <scope>NUCLEOTIDE SEQUENCE [LARGE SCALE GENOMIC DNA]</scope>
    <source>
        <strain evidence="9 10">BCM23-1</strain>
    </source>
</reference>
<evidence type="ECO:0000256" key="3">
    <source>
        <dbReference type="ARBA" id="ARBA00022692"/>
    </source>
</evidence>
<keyword evidence="3 6" id="KW-0812">Transmembrane</keyword>
<accession>A0A6N8CLZ3</accession>
<dbReference type="Proteomes" id="UP000440978">
    <property type="component" value="Unassembled WGS sequence"/>
</dbReference>
<keyword evidence="5 6" id="KW-0472">Membrane</keyword>
<dbReference type="PANTHER" id="PTHR30386:SF26">
    <property type="entry name" value="TRANSPORT PROTEIN COMB"/>
    <property type="match status" value="1"/>
</dbReference>
<dbReference type="Pfam" id="PF25990">
    <property type="entry name" value="Beta-barrel_YknX"/>
    <property type="match status" value="1"/>
</dbReference>
<proteinExistence type="inferred from homology"/>
<evidence type="ECO:0000313" key="10">
    <source>
        <dbReference type="Proteomes" id="UP000440978"/>
    </source>
</evidence>
<keyword evidence="10" id="KW-1185">Reference proteome</keyword>
<sequence length="218" mass="23087">MGNFARLLVINIIVVIILVGGGAAAFYFYNESTNYVKTDNATIGGQSISIAAPASGKLTSWNTKTGDTYSSNETLGNVSSQGVDGKPVTTAVKMPHSATVVQNTGVKNTFVAAGTQLAVAYDLDDLFITANVDETDIDDIKTGQKVDIYVDAYPNTTFTGKINQIGSTTSSTFSLLPSTNSNGNYTKVTQVIPVKVSIDNYKGVKLMPGMNVTVRIHI</sequence>
<comment type="caution">
    <text evidence="9">The sequence shown here is derived from an EMBL/GenBank/DDBJ whole genome shotgun (WGS) entry which is preliminary data.</text>
</comment>
<dbReference type="EMBL" id="WNHB01000001">
    <property type="protein sequence ID" value="MTT30608.1"/>
    <property type="molecule type" value="Genomic_DNA"/>
</dbReference>
<dbReference type="RefSeq" id="WP_155215935.1">
    <property type="nucleotide sequence ID" value="NZ_WNHB01000001.1"/>
</dbReference>
<evidence type="ECO:0000256" key="6">
    <source>
        <dbReference type="SAM" id="Phobius"/>
    </source>
</evidence>
<feature type="transmembrane region" description="Helical" evidence="6">
    <location>
        <begin position="7"/>
        <end position="29"/>
    </location>
</feature>
<evidence type="ECO:0000256" key="2">
    <source>
        <dbReference type="ARBA" id="ARBA00009477"/>
    </source>
</evidence>
<dbReference type="PRINTS" id="PR01490">
    <property type="entry name" value="RTXTOXIND"/>
</dbReference>
<feature type="domain" description="YhbJ barrel-sandwich hybrid" evidence="8">
    <location>
        <begin position="48"/>
        <end position="121"/>
    </location>
</feature>
<evidence type="ECO:0000259" key="7">
    <source>
        <dbReference type="Pfam" id="PF25990"/>
    </source>
</evidence>
<dbReference type="InterPro" id="IPR058635">
    <property type="entry name" value="BSH_YhbJ"/>
</dbReference>
<evidence type="ECO:0000256" key="1">
    <source>
        <dbReference type="ARBA" id="ARBA00004167"/>
    </source>
</evidence>
<evidence type="ECO:0000259" key="8">
    <source>
        <dbReference type="Pfam" id="PF25997"/>
    </source>
</evidence>
<evidence type="ECO:0000313" key="9">
    <source>
        <dbReference type="EMBL" id="MTT30608.1"/>
    </source>
</evidence>
<keyword evidence="4 6" id="KW-1133">Transmembrane helix</keyword>
<comment type="subcellular location">
    <subcellularLocation>
        <location evidence="1">Membrane</location>
        <topology evidence="1">Single-pass membrane protein</topology>
    </subcellularLocation>
</comment>
<dbReference type="GO" id="GO:0016020">
    <property type="term" value="C:membrane"/>
    <property type="evidence" value="ECO:0007669"/>
    <property type="project" value="UniProtKB-SubCell"/>
</dbReference>
<dbReference type="Gene3D" id="2.40.30.170">
    <property type="match status" value="1"/>
</dbReference>
<evidence type="ECO:0000256" key="4">
    <source>
        <dbReference type="ARBA" id="ARBA00022989"/>
    </source>
</evidence>
<name>A0A6N8CLZ3_9BACI</name>
<organism evidence="9 10">
    <name type="scientific">Terrilactibacillus tamarindi</name>
    <dbReference type="NCBI Taxonomy" id="2599694"/>
    <lineage>
        <taxon>Bacteria</taxon>
        <taxon>Bacillati</taxon>
        <taxon>Bacillota</taxon>
        <taxon>Bacilli</taxon>
        <taxon>Bacillales</taxon>
        <taxon>Bacillaceae</taxon>
        <taxon>Terrilactibacillus</taxon>
    </lineage>
</organism>
<dbReference type="AlphaFoldDB" id="A0A6N8CLZ3"/>
<protein>
    <submittedName>
        <fullName evidence="9">HlyD family efflux transporter periplasmic adaptor subunit</fullName>
    </submittedName>
</protein>
<dbReference type="Pfam" id="PF25997">
    <property type="entry name" value="BSH_YhbJ"/>
    <property type="match status" value="1"/>
</dbReference>
<gene>
    <name evidence="9" type="ORF">GMB86_01085</name>
</gene>
<comment type="similarity">
    <text evidence="2">Belongs to the membrane fusion protein (MFP) (TC 8.A.1) family.</text>
</comment>
<dbReference type="PANTHER" id="PTHR30386">
    <property type="entry name" value="MEMBRANE FUSION SUBUNIT OF EMRAB-TOLC MULTIDRUG EFFLUX PUMP"/>
    <property type="match status" value="1"/>
</dbReference>